<sequence length="169" mass="19245">MRPNNIPVLSNAVSVFLLDLNAEEPQVLLMRRANTLLGAWCQVAGKVEPNETGWEAALREVKEETGLVLTELWSADLCEEFYVPEKNIIQKLPVFVSFVSSDTPITINEEHDAYQWFSFDDAMELFSFPGQRRVLEYLHAEFVTRKASPHLRIELPTEQNEEASDAMSS</sequence>
<dbReference type="AlphaFoldDB" id="A0A165XYJ8"/>
<organism evidence="4 5">
    <name type="scientific">Pseudovibrio axinellae</name>
    <dbReference type="NCBI Taxonomy" id="989403"/>
    <lineage>
        <taxon>Bacteria</taxon>
        <taxon>Pseudomonadati</taxon>
        <taxon>Pseudomonadota</taxon>
        <taxon>Alphaproteobacteria</taxon>
        <taxon>Hyphomicrobiales</taxon>
        <taxon>Stappiaceae</taxon>
        <taxon>Pseudovibrio</taxon>
    </lineage>
</organism>
<dbReference type="InterPro" id="IPR020084">
    <property type="entry name" value="NUDIX_hydrolase_CS"/>
</dbReference>
<feature type="domain" description="Nudix hydrolase" evidence="3">
    <location>
        <begin position="8"/>
        <end position="139"/>
    </location>
</feature>
<dbReference type="STRING" id="989403.SAMN05421798_11814"/>
<dbReference type="InterPro" id="IPR000086">
    <property type="entry name" value="NUDIX_hydrolase_dom"/>
</dbReference>
<evidence type="ECO:0000256" key="2">
    <source>
        <dbReference type="ARBA" id="ARBA00022801"/>
    </source>
</evidence>
<dbReference type="SUPFAM" id="SSF55811">
    <property type="entry name" value="Nudix"/>
    <property type="match status" value="1"/>
</dbReference>
<dbReference type="Gene3D" id="3.90.79.10">
    <property type="entry name" value="Nucleoside Triphosphate Pyrophosphohydrolase"/>
    <property type="match status" value="1"/>
</dbReference>
<keyword evidence="2 4" id="KW-0378">Hydrolase</keyword>
<dbReference type="GO" id="GO:0006167">
    <property type="term" value="P:AMP biosynthetic process"/>
    <property type="evidence" value="ECO:0007669"/>
    <property type="project" value="TreeGrafter"/>
</dbReference>
<reference evidence="4 5" key="1">
    <citation type="journal article" date="2016" name="Front. Microbiol.">
        <title>Comparative Genomic Analysis Reveals a Diverse Repertoire of Genes Involved in Prokaryote-Eukaryote Interactions within the Pseudovibrio Genus.</title>
        <authorList>
            <person name="Romano S."/>
            <person name="Fernandez-Guerra A."/>
            <person name="Reen F.J."/>
            <person name="Glockner F.O."/>
            <person name="Crowley S.P."/>
            <person name="O'Sullivan O."/>
            <person name="Cotter P.D."/>
            <person name="Adams C."/>
            <person name="Dobson A.D."/>
            <person name="O'Gara F."/>
        </authorList>
    </citation>
    <scope>NUCLEOTIDE SEQUENCE [LARGE SCALE GENOMIC DNA]</scope>
    <source>
        <strain evidence="4 5">Ad2</strain>
    </source>
</reference>
<proteinExistence type="predicted"/>
<dbReference type="CDD" id="cd04664">
    <property type="entry name" value="NUDIX_DHNTPase_like"/>
    <property type="match status" value="1"/>
</dbReference>
<dbReference type="GO" id="GO:0006754">
    <property type="term" value="P:ATP biosynthetic process"/>
    <property type="evidence" value="ECO:0007669"/>
    <property type="project" value="TreeGrafter"/>
</dbReference>
<protein>
    <submittedName>
        <fullName evidence="4">RNA pyrophosphohydrolase</fullName>
    </submittedName>
</protein>
<comment type="caution">
    <text evidence="4">The sequence shown here is derived from an EMBL/GenBank/DDBJ whole genome shotgun (WGS) entry which is preliminary data.</text>
</comment>
<dbReference type="PROSITE" id="PS51462">
    <property type="entry name" value="NUDIX"/>
    <property type="match status" value="1"/>
</dbReference>
<dbReference type="OrthoDB" id="9761969at2"/>
<evidence type="ECO:0000313" key="5">
    <source>
        <dbReference type="Proteomes" id="UP000076577"/>
    </source>
</evidence>
<dbReference type="PROSITE" id="PS00893">
    <property type="entry name" value="NUDIX_BOX"/>
    <property type="match status" value="1"/>
</dbReference>
<name>A0A165XYJ8_9HYPH</name>
<dbReference type="PANTHER" id="PTHR21340">
    <property type="entry name" value="DIADENOSINE 5,5-P1,P4-TETRAPHOSPHATE PYROPHOSPHOHYDROLASE MUTT"/>
    <property type="match status" value="1"/>
</dbReference>
<dbReference type="EMBL" id="LMCB01000023">
    <property type="protein sequence ID" value="KZL18247.1"/>
    <property type="molecule type" value="Genomic_DNA"/>
</dbReference>
<dbReference type="PANTHER" id="PTHR21340:SF0">
    <property type="entry name" value="BIS(5'-NUCLEOSYL)-TETRAPHOSPHATASE [ASYMMETRICAL]"/>
    <property type="match status" value="1"/>
</dbReference>
<comment type="cofactor">
    <cofactor evidence="1">
        <name>Mg(2+)</name>
        <dbReference type="ChEBI" id="CHEBI:18420"/>
    </cofactor>
</comment>
<dbReference type="Pfam" id="PF00293">
    <property type="entry name" value="NUDIX"/>
    <property type="match status" value="1"/>
</dbReference>
<dbReference type="PATRIC" id="fig|989403.3.peg.2826"/>
<evidence type="ECO:0000256" key="1">
    <source>
        <dbReference type="ARBA" id="ARBA00001946"/>
    </source>
</evidence>
<dbReference type="GO" id="GO:0004081">
    <property type="term" value="F:bis(5'-nucleosyl)-tetraphosphatase (asymmetrical) activity"/>
    <property type="evidence" value="ECO:0007669"/>
    <property type="project" value="TreeGrafter"/>
</dbReference>
<dbReference type="Proteomes" id="UP000076577">
    <property type="component" value="Unassembled WGS sequence"/>
</dbReference>
<gene>
    <name evidence="4" type="primary">rppH_3</name>
    <name evidence="4" type="ORF">PsAD2_02639</name>
</gene>
<accession>A0A165XYJ8</accession>
<keyword evidence="5" id="KW-1185">Reference proteome</keyword>
<evidence type="ECO:0000313" key="4">
    <source>
        <dbReference type="EMBL" id="KZL18247.1"/>
    </source>
</evidence>
<dbReference type="InterPro" id="IPR051325">
    <property type="entry name" value="Nudix_hydrolase_domain"/>
</dbReference>
<dbReference type="RefSeq" id="WP_068006566.1">
    <property type="nucleotide sequence ID" value="NZ_FOFM01000018.1"/>
</dbReference>
<dbReference type="InterPro" id="IPR015797">
    <property type="entry name" value="NUDIX_hydrolase-like_dom_sf"/>
</dbReference>
<evidence type="ECO:0000259" key="3">
    <source>
        <dbReference type="PROSITE" id="PS51462"/>
    </source>
</evidence>